<dbReference type="Proteomes" id="UP001250181">
    <property type="component" value="Unassembled WGS sequence"/>
</dbReference>
<gene>
    <name evidence="2" type="ORF">RND61_06770</name>
</gene>
<dbReference type="EMBL" id="JAWCTQ010000005">
    <property type="protein sequence ID" value="MDT9681778.1"/>
    <property type="molecule type" value="Genomic_DNA"/>
</dbReference>
<feature type="compositionally biased region" description="Basic and acidic residues" evidence="1">
    <location>
        <begin position="37"/>
        <end position="48"/>
    </location>
</feature>
<evidence type="ECO:0000313" key="3">
    <source>
        <dbReference type="Proteomes" id="UP001250181"/>
    </source>
</evidence>
<accession>A0ABU3QH01</accession>
<dbReference type="RefSeq" id="WP_315876851.1">
    <property type="nucleotide sequence ID" value="NZ_JAWCTQ010000005.1"/>
</dbReference>
<feature type="compositionally biased region" description="Low complexity" evidence="1">
    <location>
        <begin position="1"/>
        <end position="11"/>
    </location>
</feature>
<reference evidence="2 3" key="1">
    <citation type="submission" date="2023-09" db="EMBL/GenBank/DDBJ databases">
        <title>Streptomyces sp. nov.: A antagonism against Alternaria gaisen Producing Streptochlin, Isolated from Tamarix root soil.</title>
        <authorList>
            <person name="Chen Y."/>
        </authorList>
    </citation>
    <scope>NUCLEOTIDE SEQUENCE [LARGE SCALE GENOMIC DNA]</scope>
    <source>
        <strain evidence="2 3">TRM76323</strain>
    </source>
</reference>
<evidence type="ECO:0000313" key="2">
    <source>
        <dbReference type="EMBL" id="MDT9681778.1"/>
    </source>
</evidence>
<feature type="region of interest" description="Disordered" evidence="1">
    <location>
        <begin position="1"/>
        <end position="84"/>
    </location>
</feature>
<comment type="caution">
    <text evidence="2">The sequence shown here is derived from an EMBL/GenBank/DDBJ whole genome shotgun (WGS) entry which is preliminary data.</text>
</comment>
<evidence type="ECO:0000256" key="1">
    <source>
        <dbReference type="SAM" id="MobiDB-lite"/>
    </source>
</evidence>
<organism evidence="2 3">
    <name type="scientific">Streptomyces tamarix</name>
    <dbReference type="NCBI Taxonomy" id="3078565"/>
    <lineage>
        <taxon>Bacteria</taxon>
        <taxon>Bacillati</taxon>
        <taxon>Actinomycetota</taxon>
        <taxon>Actinomycetes</taxon>
        <taxon>Kitasatosporales</taxon>
        <taxon>Streptomycetaceae</taxon>
        <taxon>Streptomyces</taxon>
    </lineage>
</organism>
<sequence>MPQQQPERQQPSEVSMRDLLASCAAANAVSTPPRPEPVQDREPARTVEEPDEPGEPDGPSEPGAPGGAAAGADRPEEREAPRAA</sequence>
<feature type="compositionally biased region" description="Basic and acidic residues" evidence="1">
    <location>
        <begin position="73"/>
        <end position="84"/>
    </location>
</feature>
<name>A0ABU3QH01_9ACTN</name>
<proteinExistence type="predicted"/>
<protein>
    <submittedName>
        <fullName evidence="2">Uncharacterized protein</fullName>
    </submittedName>
</protein>
<keyword evidence="3" id="KW-1185">Reference proteome</keyword>